<comment type="caution">
    <text evidence="2">The sequence shown here is derived from an EMBL/GenBank/DDBJ whole genome shotgun (WGS) entry which is preliminary data.</text>
</comment>
<keyword evidence="1" id="KW-0732">Signal</keyword>
<gene>
    <name evidence="2" type="ORF">FQZ74_21105</name>
</gene>
<proteinExistence type="predicted"/>
<feature type="chain" id="PRO_5026153178" evidence="1">
    <location>
        <begin position="26"/>
        <end position="81"/>
    </location>
</feature>
<feature type="signal peptide" evidence="1">
    <location>
        <begin position="1"/>
        <end position="25"/>
    </location>
</feature>
<organism evidence="2">
    <name type="scientific">Salmonella enterica</name>
    <name type="common">Salmonella choleraesuis</name>
    <dbReference type="NCBI Taxonomy" id="28901"/>
    <lineage>
        <taxon>Bacteria</taxon>
        <taxon>Pseudomonadati</taxon>
        <taxon>Pseudomonadota</taxon>
        <taxon>Gammaproteobacteria</taxon>
        <taxon>Enterobacterales</taxon>
        <taxon>Enterobacteriaceae</taxon>
        <taxon>Salmonella</taxon>
    </lineage>
</organism>
<evidence type="ECO:0000313" key="2">
    <source>
        <dbReference type="EMBL" id="ECK3029436.1"/>
    </source>
</evidence>
<feature type="non-terminal residue" evidence="2">
    <location>
        <position position="81"/>
    </location>
</feature>
<name>A0A5Y4ZEA5_SALER</name>
<dbReference type="AlphaFoldDB" id="A0A5Y4ZEA5"/>
<sequence length="81" mass="9811">MKNYQRPCILFFTALMMISAFPAFAGGYIQFGSEYEYYPQKENIAYHRLTSYNPYIRFSYRPQDSDWTYSGRILLKEYPYK</sequence>
<protein>
    <submittedName>
        <fullName evidence="2">Uncharacterized protein</fullName>
    </submittedName>
</protein>
<accession>A0A5Y4ZEA5</accession>
<reference evidence="2" key="1">
    <citation type="submission" date="2019-07" db="EMBL/GenBank/DDBJ databases">
        <authorList>
            <consortium name="PulseNet: The National Subtyping Network for Foodborne Disease Surveillance"/>
            <person name="Tarr C.L."/>
            <person name="Trees E."/>
            <person name="Katz L.S."/>
            <person name="Carleton-Romer H.A."/>
            <person name="Stroika S."/>
            <person name="Kucerova Z."/>
            <person name="Roache K.F."/>
            <person name="Sabol A.L."/>
            <person name="Besser J."/>
            <person name="Gerner-Smidt P."/>
        </authorList>
    </citation>
    <scope>NUCLEOTIDE SEQUENCE</scope>
    <source>
        <strain evidence="2">PNUSAS085721</strain>
    </source>
</reference>
<evidence type="ECO:0000256" key="1">
    <source>
        <dbReference type="SAM" id="SignalP"/>
    </source>
</evidence>
<dbReference type="EMBL" id="AAJBIP010000188">
    <property type="protein sequence ID" value="ECK3029436.1"/>
    <property type="molecule type" value="Genomic_DNA"/>
</dbReference>